<dbReference type="Proteomes" id="UP000824056">
    <property type="component" value="Unassembled WGS sequence"/>
</dbReference>
<dbReference type="InterPro" id="IPR005119">
    <property type="entry name" value="LysR_subst-bd"/>
</dbReference>
<dbReference type="PANTHER" id="PTHR30346">
    <property type="entry name" value="TRANSCRIPTIONAL DUAL REGULATOR HCAR-RELATED"/>
    <property type="match status" value="1"/>
</dbReference>
<sequence>MTLVQLKYITVIADMGSINEAAKALFLAQPSLSAAVRDLEKELGMEIFRRGSRGVSLTPEGEEFLGYARQVIDQYDLIESRFVKRTGTKEKFGVSAQHYSFAVKAFVELVKKYGMDAYEFAIYETRTSEVLSDVRRFKSELGILYENDFNRQVLGKLIRENNLEFYPLFLCKIYVYLSRNHPLAHREKIRLEELRDYPCLMFDQGANASFYLAEEMLSTFDYKRVIRANDRATMLNLMVGLNGYTLCSGIISQELNGSQYKAVPLDSQEEMIIGYVKRKGMNLTPLGEKYIEEMKKIMDSQL</sequence>
<dbReference type="GO" id="GO:0003677">
    <property type="term" value="F:DNA binding"/>
    <property type="evidence" value="ECO:0007669"/>
    <property type="project" value="UniProtKB-KW"/>
</dbReference>
<dbReference type="Pfam" id="PF03466">
    <property type="entry name" value="LysR_substrate"/>
    <property type="match status" value="1"/>
</dbReference>
<dbReference type="FunFam" id="1.10.10.10:FF:000001">
    <property type="entry name" value="LysR family transcriptional regulator"/>
    <property type="match status" value="1"/>
</dbReference>
<dbReference type="EMBL" id="DXBG01000269">
    <property type="protein sequence ID" value="HIZ66504.1"/>
    <property type="molecule type" value="Genomic_DNA"/>
</dbReference>
<protein>
    <submittedName>
        <fullName evidence="6">LysR family transcriptional regulator</fullName>
    </submittedName>
</protein>
<evidence type="ECO:0000256" key="1">
    <source>
        <dbReference type="ARBA" id="ARBA00009437"/>
    </source>
</evidence>
<feature type="domain" description="HTH lysR-type" evidence="5">
    <location>
        <begin position="1"/>
        <end position="58"/>
    </location>
</feature>
<comment type="caution">
    <text evidence="6">The sequence shown here is derived from an EMBL/GenBank/DDBJ whole genome shotgun (WGS) entry which is preliminary data.</text>
</comment>
<dbReference type="PANTHER" id="PTHR30346:SF0">
    <property type="entry name" value="HCA OPERON TRANSCRIPTIONAL ACTIVATOR HCAR"/>
    <property type="match status" value="1"/>
</dbReference>
<dbReference type="InterPro" id="IPR036388">
    <property type="entry name" value="WH-like_DNA-bd_sf"/>
</dbReference>
<keyword evidence="4" id="KW-0804">Transcription</keyword>
<evidence type="ECO:0000256" key="3">
    <source>
        <dbReference type="ARBA" id="ARBA00023125"/>
    </source>
</evidence>
<comment type="similarity">
    <text evidence="1">Belongs to the LysR transcriptional regulatory family.</text>
</comment>
<dbReference type="Gene3D" id="3.40.190.290">
    <property type="match status" value="1"/>
</dbReference>
<evidence type="ECO:0000313" key="6">
    <source>
        <dbReference type="EMBL" id="HIZ66504.1"/>
    </source>
</evidence>
<dbReference type="PROSITE" id="PS50931">
    <property type="entry name" value="HTH_LYSR"/>
    <property type="match status" value="1"/>
</dbReference>
<keyword evidence="2" id="KW-0805">Transcription regulation</keyword>
<dbReference type="Gene3D" id="1.10.10.10">
    <property type="entry name" value="Winged helix-like DNA-binding domain superfamily/Winged helix DNA-binding domain"/>
    <property type="match status" value="1"/>
</dbReference>
<name>A0A9D2JUK8_9FIRM</name>
<evidence type="ECO:0000256" key="4">
    <source>
        <dbReference type="ARBA" id="ARBA00023163"/>
    </source>
</evidence>
<dbReference type="Pfam" id="PF00126">
    <property type="entry name" value="HTH_1"/>
    <property type="match status" value="1"/>
</dbReference>
<reference evidence="6" key="2">
    <citation type="submission" date="2021-04" db="EMBL/GenBank/DDBJ databases">
        <authorList>
            <person name="Gilroy R."/>
        </authorList>
    </citation>
    <scope>NUCLEOTIDE SEQUENCE</scope>
    <source>
        <strain evidence="6">1068</strain>
    </source>
</reference>
<dbReference type="InterPro" id="IPR000847">
    <property type="entry name" value="LysR_HTH_N"/>
</dbReference>
<evidence type="ECO:0000259" key="5">
    <source>
        <dbReference type="PROSITE" id="PS50931"/>
    </source>
</evidence>
<dbReference type="SUPFAM" id="SSF46785">
    <property type="entry name" value="Winged helix' DNA-binding domain"/>
    <property type="match status" value="1"/>
</dbReference>
<evidence type="ECO:0000256" key="2">
    <source>
        <dbReference type="ARBA" id="ARBA00023015"/>
    </source>
</evidence>
<dbReference type="SUPFAM" id="SSF53850">
    <property type="entry name" value="Periplasmic binding protein-like II"/>
    <property type="match status" value="1"/>
</dbReference>
<dbReference type="InterPro" id="IPR036390">
    <property type="entry name" value="WH_DNA-bd_sf"/>
</dbReference>
<dbReference type="GO" id="GO:0003700">
    <property type="term" value="F:DNA-binding transcription factor activity"/>
    <property type="evidence" value="ECO:0007669"/>
    <property type="project" value="InterPro"/>
</dbReference>
<accession>A0A9D2JUK8</accession>
<dbReference type="AlphaFoldDB" id="A0A9D2JUK8"/>
<proteinExistence type="inferred from homology"/>
<evidence type="ECO:0000313" key="7">
    <source>
        <dbReference type="Proteomes" id="UP000824056"/>
    </source>
</evidence>
<dbReference type="GO" id="GO:0032993">
    <property type="term" value="C:protein-DNA complex"/>
    <property type="evidence" value="ECO:0007669"/>
    <property type="project" value="TreeGrafter"/>
</dbReference>
<keyword evidence="3" id="KW-0238">DNA-binding</keyword>
<gene>
    <name evidence="6" type="ORF">H9809_11520</name>
</gene>
<dbReference type="CDD" id="cd05466">
    <property type="entry name" value="PBP2_LTTR_substrate"/>
    <property type="match status" value="1"/>
</dbReference>
<reference evidence="6" key="1">
    <citation type="journal article" date="2021" name="PeerJ">
        <title>Extensive microbial diversity within the chicken gut microbiome revealed by metagenomics and culture.</title>
        <authorList>
            <person name="Gilroy R."/>
            <person name="Ravi A."/>
            <person name="Getino M."/>
            <person name="Pursley I."/>
            <person name="Horton D.L."/>
            <person name="Alikhan N.F."/>
            <person name="Baker D."/>
            <person name="Gharbi K."/>
            <person name="Hall N."/>
            <person name="Watson M."/>
            <person name="Adriaenssens E.M."/>
            <person name="Foster-Nyarko E."/>
            <person name="Jarju S."/>
            <person name="Secka A."/>
            <person name="Antonio M."/>
            <person name="Oren A."/>
            <person name="Chaudhuri R.R."/>
            <person name="La Ragione R."/>
            <person name="Hildebrand F."/>
            <person name="Pallen M.J."/>
        </authorList>
    </citation>
    <scope>NUCLEOTIDE SEQUENCE</scope>
    <source>
        <strain evidence="6">1068</strain>
    </source>
</reference>
<dbReference type="PRINTS" id="PR00039">
    <property type="entry name" value="HTHLYSR"/>
</dbReference>
<organism evidence="6 7">
    <name type="scientific">Candidatus Blautia pullicola</name>
    <dbReference type="NCBI Taxonomy" id="2838498"/>
    <lineage>
        <taxon>Bacteria</taxon>
        <taxon>Bacillati</taxon>
        <taxon>Bacillota</taxon>
        <taxon>Clostridia</taxon>
        <taxon>Lachnospirales</taxon>
        <taxon>Lachnospiraceae</taxon>
        <taxon>Blautia</taxon>
    </lineage>
</organism>